<dbReference type="RefSeq" id="XP_058308556.1">
    <property type="nucleotide sequence ID" value="XM_058452018.1"/>
</dbReference>
<dbReference type="Proteomes" id="UP001150904">
    <property type="component" value="Unassembled WGS sequence"/>
</dbReference>
<evidence type="ECO:0000313" key="1">
    <source>
        <dbReference type="EMBL" id="KAJ5204077.1"/>
    </source>
</evidence>
<gene>
    <name evidence="1" type="ORF">N7498_004956</name>
</gene>
<proteinExistence type="predicted"/>
<name>A0A9W9SZR8_9EURO</name>
<evidence type="ECO:0000313" key="2">
    <source>
        <dbReference type="Proteomes" id="UP001150904"/>
    </source>
</evidence>
<comment type="caution">
    <text evidence="1">The sequence shown here is derived from an EMBL/GenBank/DDBJ whole genome shotgun (WGS) entry which is preliminary data.</text>
</comment>
<protein>
    <submittedName>
        <fullName evidence="1">Uncharacterized protein</fullName>
    </submittedName>
</protein>
<reference evidence="1" key="2">
    <citation type="journal article" date="2023" name="IMA Fungus">
        <title>Comparative genomic study of the Penicillium genus elucidates a diverse pangenome and 15 lateral gene transfer events.</title>
        <authorList>
            <person name="Petersen C."/>
            <person name="Sorensen T."/>
            <person name="Nielsen M.R."/>
            <person name="Sondergaard T.E."/>
            <person name="Sorensen J.L."/>
            <person name="Fitzpatrick D.A."/>
            <person name="Frisvad J.C."/>
            <person name="Nielsen K.L."/>
        </authorList>
    </citation>
    <scope>NUCLEOTIDE SEQUENCE</scope>
    <source>
        <strain evidence="1">IBT 15544</strain>
    </source>
</reference>
<dbReference type="AlphaFoldDB" id="A0A9W9SZR8"/>
<dbReference type="OrthoDB" id="10254221at2759"/>
<keyword evidence="2" id="KW-1185">Reference proteome</keyword>
<dbReference type="EMBL" id="JAPQKR010000012">
    <property type="protein sequence ID" value="KAJ5204077.1"/>
    <property type="molecule type" value="Genomic_DNA"/>
</dbReference>
<reference evidence="1" key="1">
    <citation type="submission" date="2022-12" db="EMBL/GenBank/DDBJ databases">
        <authorList>
            <person name="Petersen C."/>
        </authorList>
    </citation>
    <scope>NUCLEOTIDE SEQUENCE</scope>
    <source>
        <strain evidence="1">IBT 15544</strain>
    </source>
</reference>
<organism evidence="1 2">
    <name type="scientific">Penicillium cinerascens</name>
    <dbReference type="NCBI Taxonomy" id="70096"/>
    <lineage>
        <taxon>Eukaryota</taxon>
        <taxon>Fungi</taxon>
        <taxon>Dikarya</taxon>
        <taxon>Ascomycota</taxon>
        <taxon>Pezizomycotina</taxon>
        <taxon>Eurotiomycetes</taxon>
        <taxon>Eurotiomycetidae</taxon>
        <taxon>Eurotiales</taxon>
        <taxon>Aspergillaceae</taxon>
        <taxon>Penicillium</taxon>
    </lineage>
</organism>
<dbReference type="GeneID" id="83179319"/>
<accession>A0A9W9SZR8</accession>
<feature type="non-terminal residue" evidence="1">
    <location>
        <position position="1"/>
    </location>
</feature>
<sequence length="143" mass="16657">AGFYAENLLLYAPQPKQDGVLPLPFGETHKFAPVALGVHMFPRLISYLLGLTFARTLPKSRLMFLRGRVSMGWMIDTEDKYSDQSELEYLLEYYSLGREGMTNYIATTAFYDITGRHPVEPENFFQMYQKEMKPNKKVKRSHY</sequence>